<feature type="region of interest" description="Disordered" evidence="1">
    <location>
        <begin position="1"/>
        <end position="68"/>
    </location>
</feature>
<sequence length="215" mass="23177">MPLTNSCTAQHLSSDCAEPSSRGENARPDPATGEEPVRADVTHTHARRASEAEGGAGGDLRPRHSGPSRAMAKLLSCVLGPRLYKIYRERDTDRAASSVPETPTAVPAPSSSSWVSRVPPRLRTWYGPRHAGPSLPGRVHCRRRGRPLVKRRSRSPPVGASPLAVMPGRPPPLLLALSACVCFPLRVPPVRGWPQWSPESAFALLLPMSSSPRLC</sequence>
<comment type="caution">
    <text evidence="2">The sequence shown here is derived from an EMBL/GenBank/DDBJ whole genome shotgun (WGS) entry which is preliminary data.</text>
</comment>
<feature type="compositionally biased region" description="Polar residues" evidence="1">
    <location>
        <begin position="1"/>
        <end position="13"/>
    </location>
</feature>
<dbReference type="AlphaFoldDB" id="A0AAW0H6C9"/>
<protein>
    <submittedName>
        <fullName evidence="2">Uncharacterized protein</fullName>
    </submittedName>
</protein>
<accession>A0AAW0H6C9</accession>
<dbReference type="Proteomes" id="UP001488838">
    <property type="component" value="Unassembled WGS sequence"/>
</dbReference>
<evidence type="ECO:0000313" key="2">
    <source>
        <dbReference type="EMBL" id="KAK7797220.1"/>
    </source>
</evidence>
<evidence type="ECO:0000313" key="3">
    <source>
        <dbReference type="Proteomes" id="UP001488838"/>
    </source>
</evidence>
<feature type="region of interest" description="Disordered" evidence="1">
    <location>
        <begin position="92"/>
        <end position="113"/>
    </location>
</feature>
<reference evidence="2 3" key="1">
    <citation type="journal article" date="2023" name="bioRxiv">
        <title>Conserved and derived expression patterns and positive selection on dental genes reveal complex evolutionary context of ever-growing rodent molars.</title>
        <authorList>
            <person name="Calamari Z.T."/>
            <person name="Song A."/>
            <person name="Cohen E."/>
            <person name="Akter M."/>
            <person name="Roy R.D."/>
            <person name="Hallikas O."/>
            <person name="Christensen M.M."/>
            <person name="Li P."/>
            <person name="Marangoni P."/>
            <person name="Jernvall J."/>
            <person name="Klein O.D."/>
        </authorList>
    </citation>
    <scope>NUCLEOTIDE SEQUENCE [LARGE SCALE GENOMIC DNA]</scope>
    <source>
        <strain evidence="2">V071</strain>
    </source>
</reference>
<gene>
    <name evidence="2" type="ORF">U0070_016563</name>
</gene>
<organism evidence="2 3">
    <name type="scientific">Myodes glareolus</name>
    <name type="common">Bank vole</name>
    <name type="synonym">Clethrionomys glareolus</name>
    <dbReference type="NCBI Taxonomy" id="447135"/>
    <lineage>
        <taxon>Eukaryota</taxon>
        <taxon>Metazoa</taxon>
        <taxon>Chordata</taxon>
        <taxon>Craniata</taxon>
        <taxon>Vertebrata</taxon>
        <taxon>Euteleostomi</taxon>
        <taxon>Mammalia</taxon>
        <taxon>Eutheria</taxon>
        <taxon>Euarchontoglires</taxon>
        <taxon>Glires</taxon>
        <taxon>Rodentia</taxon>
        <taxon>Myomorpha</taxon>
        <taxon>Muroidea</taxon>
        <taxon>Cricetidae</taxon>
        <taxon>Arvicolinae</taxon>
        <taxon>Myodes</taxon>
    </lineage>
</organism>
<evidence type="ECO:0000256" key="1">
    <source>
        <dbReference type="SAM" id="MobiDB-lite"/>
    </source>
</evidence>
<proteinExistence type="predicted"/>
<dbReference type="EMBL" id="JBBHLL010000879">
    <property type="protein sequence ID" value="KAK7797220.1"/>
    <property type="molecule type" value="Genomic_DNA"/>
</dbReference>
<feature type="compositionally biased region" description="Basic and acidic residues" evidence="1">
    <location>
        <begin position="35"/>
        <end position="51"/>
    </location>
</feature>
<keyword evidence="3" id="KW-1185">Reference proteome</keyword>
<name>A0AAW0H6C9_MYOGA</name>
<feature type="compositionally biased region" description="Low complexity" evidence="1">
    <location>
        <begin position="98"/>
        <end position="113"/>
    </location>
</feature>